<proteinExistence type="predicted"/>
<comment type="caution">
    <text evidence="2">The sequence shown here is derived from an EMBL/GenBank/DDBJ whole genome shotgun (WGS) entry which is preliminary data.</text>
</comment>
<evidence type="ECO:0000313" key="2">
    <source>
        <dbReference type="EMBL" id="KAK5825624.1"/>
    </source>
</evidence>
<protein>
    <submittedName>
        <fullName evidence="2">Uncharacterized protein</fullName>
    </submittedName>
</protein>
<reference evidence="2 3" key="1">
    <citation type="submission" date="2023-03" db="EMBL/GenBank/DDBJ databases">
        <title>WGS of Gossypium arboreum.</title>
        <authorList>
            <person name="Yu D."/>
        </authorList>
    </citation>
    <scope>NUCLEOTIDE SEQUENCE [LARGE SCALE GENOMIC DNA]</scope>
    <source>
        <tissue evidence="2">Leaf</tissue>
    </source>
</reference>
<dbReference type="Proteomes" id="UP001358586">
    <property type="component" value="Chromosome 6"/>
</dbReference>
<evidence type="ECO:0000256" key="1">
    <source>
        <dbReference type="SAM" id="MobiDB-lite"/>
    </source>
</evidence>
<sequence>MKLCMVMRFVEETLTKAPRSVVTNSGKRAPDGTLSRPPKRGHDSHSSGKGARCGSQLSQSRQQSRTVVIASGLMGGS</sequence>
<evidence type="ECO:0000313" key="3">
    <source>
        <dbReference type="Proteomes" id="UP001358586"/>
    </source>
</evidence>
<keyword evidence="3" id="KW-1185">Reference proteome</keyword>
<accession>A0ABR0PMZ9</accession>
<name>A0ABR0PMZ9_GOSAR</name>
<feature type="region of interest" description="Disordered" evidence="1">
    <location>
        <begin position="18"/>
        <end position="77"/>
    </location>
</feature>
<organism evidence="2 3">
    <name type="scientific">Gossypium arboreum</name>
    <name type="common">Tree cotton</name>
    <name type="synonym">Gossypium nanking</name>
    <dbReference type="NCBI Taxonomy" id="29729"/>
    <lineage>
        <taxon>Eukaryota</taxon>
        <taxon>Viridiplantae</taxon>
        <taxon>Streptophyta</taxon>
        <taxon>Embryophyta</taxon>
        <taxon>Tracheophyta</taxon>
        <taxon>Spermatophyta</taxon>
        <taxon>Magnoliopsida</taxon>
        <taxon>eudicotyledons</taxon>
        <taxon>Gunneridae</taxon>
        <taxon>Pentapetalae</taxon>
        <taxon>rosids</taxon>
        <taxon>malvids</taxon>
        <taxon>Malvales</taxon>
        <taxon>Malvaceae</taxon>
        <taxon>Malvoideae</taxon>
        <taxon>Gossypium</taxon>
    </lineage>
</organism>
<feature type="compositionally biased region" description="Low complexity" evidence="1">
    <location>
        <begin position="55"/>
        <end position="65"/>
    </location>
</feature>
<dbReference type="EMBL" id="JARKNE010000006">
    <property type="protein sequence ID" value="KAK5825624.1"/>
    <property type="molecule type" value="Genomic_DNA"/>
</dbReference>
<gene>
    <name evidence="2" type="ORF">PVK06_020480</name>
</gene>